<dbReference type="Pfam" id="PF01116">
    <property type="entry name" value="F_bP_aldolase"/>
    <property type="match status" value="1"/>
</dbReference>
<evidence type="ECO:0008006" key="3">
    <source>
        <dbReference type="Google" id="ProtNLM"/>
    </source>
</evidence>
<sequence>MVMIDMLNQQAENFIDRSGIDALAVCIGNIHGKYPPSGPKLRLDLLEDLHSLASKKGVFLVLHGASGVPEDLVKGCIERGVRKFNVNTELRKAYMDCLSEPKKDLVQVMASAKEKMKAVVAEKMKLFGSAGKA</sequence>
<dbReference type="InterPro" id="IPR050246">
    <property type="entry name" value="Class_II_FBP_aldolase"/>
</dbReference>
<dbReference type="PANTHER" id="PTHR30304">
    <property type="entry name" value="D-TAGATOSE-1,6-BISPHOSPHATE ALDOLASE"/>
    <property type="match status" value="1"/>
</dbReference>
<protein>
    <recommendedName>
        <fullName evidence="3">Fructose-bisphosphate aldolase</fullName>
    </recommendedName>
</protein>
<organism evidence="1 2">
    <name type="scientific">Trapa natans</name>
    <name type="common">Water chestnut</name>
    <dbReference type="NCBI Taxonomy" id="22666"/>
    <lineage>
        <taxon>Eukaryota</taxon>
        <taxon>Viridiplantae</taxon>
        <taxon>Streptophyta</taxon>
        <taxon>Embryophyta</taxon>
        <taxon>Tracheophyta</taxon>
        <taxon>Spermatophyta</taxon>
        <taxon>Magnoliopsida</taxon>
        <taxon>eudicotyledons</taxon>
        <taxon>Gunneridae</taxon>
        <taxon>Pentapetalae</taxon>
        <taxon>rosids</taxon>
        <taxon>malvids</taxon>
        <taxon>Myrtales</taxon>
        <taxon>Lythraceae</taxon>
        <taxon>Trapa</taxon>
    </lineage>
</organism>
<dbReference type="Gene3D" id="3.20.20.70">
    <property type="entry name" value="Aldolase class I"/>
    <property type="match status" value="1"/>
</dbReference>
<dbReference type="GO" id="GO:0005975">
    <property type="term" value="P:carbohydrate metabolic process"/>
    <property type="evidence" value="ECO:0007669"/>
    <property type="project" value="InterPro"/>
</dbReference>
<comment type="caution">
    <text evidence="1">The sequence shown here is derived from an EMBL/GenBank/DDBJ whole genome shotgun (WGS) entry which is preliminary data.</text>
</comment>
<name>A0AAN7L3E1_TRANT</name>
<dbReference type="PANTHER" id="PTHR30304:SF0">
    <property type="entry name" value="D-TAGATOSE-1,6-BISPHOSPHATE ALDOLASE SUBUNIT GATY-RELATED"/>
    <property type="match status" value="1"/>
</dbReference>
<dbReference type="InterPro" id="IPR000771">
    <property type="entry name" value="FBA_II"/>
</dbReference>
<dbReference type="SUPFAM" id="SSF51569">
    <property type="entry name" value="Aldolase"/>
    <property type="match status" value="1"/>
</dbReference>
<evidence type="ECO:0000313" key="1">
    <source>
        <dbReference type="EMBL" id="KAK4778782.1"/>
    </source>
</evidence>
<evidence type="ECO:0000313" key="2">
    <source>
        <dbReference type="Proteomes" id="UP001346149"/>
    </source>
</evidence>
<dbReference type="Proteomes" id="UP001346149">
    <property type="component" value="Unassembled WGS sequence"/>
</dbReference>
<dbReference type="GO" id="GO:0016832">
    <property type="term" value="F:aldehyde-lyase activity"/>
    <property type="evidence" value="ECO:0007669"/>
    <property type="project" value="InterPro"/>
</dbReference>
<reference evidence="1 2" key="1">
    <citation type="journal article" date="2023" name="Hortic Res">
        <title>Pangenome of water caltrop reveals structural variations and asymmetric subgenome divergence after allopolyploidization.</title>
        <authorList>
            <person name="Zhang X."/>
            <person name="Chen Y."/>
            <person name="Wang L."/>
            <person name="Yuan Y."/>
            <person name="Fang M."/>
            <person name="Shi L."/>
            <person name="Lu R."/>
            <person name="Comes H.P."/>
            <person name="Ma Y."/>
            <person name="Chen Y."/>
            <person name="Huang G."/>
            <person name="Zhou Y."/>
            <person name="Zheng Z."/>
            <person name="Qiu Y."/>
        </authorList>
    </citation>
    <scope>NUCLEOTIDE SEQUENCE [LARGE SCALE GENOMIC DNA]</scope>
    <source>
        <strain evidence="1">F231</strain>
    </source>
</reference>
<gene>
    <name evidence="1" type="ORF">SAY86_006310</name>
</gene>
<dbReference type="GO" id="GO:0008270">
    <property type="term" value="F:zinc ion binding"/>
    <property type="evidence" value="ECO:0007669"/>
    <property type="project" value="InterPro"/>
</dbReference>
<dbReference type="EMBL" id="JAXQNO010000017">
    <property type="protein sequence ID" value="KAK4778782.1"/>
    <property type="molecule type" value="Genomic_DNA"/>
</dbReference>
<accession>A0AAN7L3E1</accession>
<dbReference type="InterPro" id="IPR013785">
    <property type="entry name" value="Aldolase_TIM"/>
</dbReference>
<keyword evidence="2" id="KW-1185">Reference proteome</keyword>
<dbReference type="AlphaFoldDB" id="A0AAN7L3E1"/>
<proteinExistence type="predicted"/>